<accession>A0A1G7T9H6</accession>
<dbReference type="RefSeq" id="WP_092695385.1">
    <property type="nucleotide sequence ID" value="NZ_FNBK01000024.1"/>
</dbReference>
<dbReference type="CDD" id="cd02968">
    <property type="entry name" value="SCO"/>
    <property type="match status" value="1"/>
</dbReference>
<keyword evidence="3" id="KW-1015">Disulfide bond</keyword>
<proteinExistence type="inferred from homology"/>
<evidence type="ECO:0000256" key="1">
    <source>
        <dbReference type="ARBA" id="ARBA00010996"/>
    </source>
</evidence>
<dbReference type="EMBL" id="FNBK01000024">
    <property type="protein sequence ID" value="SDG31973.1"/>
    <property type="molecule type" value="Genomic_DNA"/>
</dbReference>
<dbReference type="Proteomes" id="UP000199076">
    <property type="component" value="Unassembled WGS sequence"/>
</dbReference>
<keyword evidence="2" id="KW-0479">Metal-binding</keyword>
<dbReference type="AlphaFoldDB" id="A0A1G7T9H6"/>
<dbReference type="PANTHER" id="PTHR12151">
    <property type="entry name" value="ELECTRON TRANSPORT PROTIN SCO1/SENC FAMILY MEMBER"/>
    <property type="match status" value="1"/>
</dbReference>
<dbReference type="InterPro" id="IPR003782">
    <property type="entry name" value="SCO1/SenC"/>
</dbReference>
<name>A0A1G7T9H6_9EURY</name>
<sequence>MHRRTFLRSTGAIGAIGGLAGCLGSVGLGDSNPNVALGEPNREFESSDVPYPAWGEQIPDVTVPAPVDSREIRLRDIETPSLLTFFYSHCRTVCPVLISTQRNIQAHAQNNGYSDAVSFFPTTFDPSRDTAERLRTYADDMNVDADHENWHFLRPASKERAKAVVQDQFGVAFQRTEPEDMDMYMFTHSALTLLVNADGFVERAYRSKSPDEETIISDLRTVRNA</sequence>
<comment type="similarity">
    <text evidence="1">Belongs to the SCO1/2 family.</text>
</comment>
<feature type="binding site" evidence="2">
    <location>
        <position position="188"/>
    </location>
    <ligand>
        <name>Cu cation</name>
        <dbReference type="ChEBI" id="CHEBI:23378"/>
    </ligand>
</feature>
<keyword evidence="2" id="KW-0186">Copper</keyword>
<dbReference type="PROSITE" id="PS51257">
    <property type="entry name" value="PROKAR_LIPOPROTEIN"/>
    <property type="match status" value="1"/>
</dbReference>
<dbReference type="SUPFAM" id="SSF52833">
    <property type="entry name" value="Thioredoxin-like"/>
    <property type="match status" value="1"/>
</dbReference>
<keyword evidence="5" id="KW-1185">Reference proteome</keyword>
<dbReference type="STRING" id="660518.SAMN05216218_1245"/>
<evidence type="ECO:0000256" key="2">
    <source>
        <dbReference type="PIRSR" id="PIRSR603782-1"/>
    </source>
</evidence>
<organism evidence="4 5">
    <name type="scientific">Halorientalis regularis</name>
    <dbReference type="NCBI Taxonomy" id="660518"/>
    <lineage>
        <taxon>Archaea</taxon>
        <taxon>Methanobacteriati</taxon>
        <taxon>Methanobacteriota</taxon>
        <taxon>Stenosarchaea group</taxon>
        <taxon>Halobacteria</taxon>
        <taxon>Halobacteriales</taxon>
        <taxon>Haloarculaceae</taxon>
        <taxon>Halorientalis</taxon>
    </lineage>
</organism>
<feature type="binding site" evidence="2">
    <location>
        <position position="90"/>
    </location>
    <ligand>
        <name>Cu cation</name>
        <dbReference type="ChEBI" id="CHEBI:23378"/>
    </ligand>
</feature>
<evidence type="ECO:0000256" key="3">
    <source>
        <dbReference type="PIRSR" id="PIRSR603782-2"/>
    </source>
</evidence>
<dbReference type="PANTHER" id="PTHR12151:SF25">
    <property type="entry name" value="LINALOOL DEHYDRATASE_ISOMERASE DOMAIN-CONTAINING PROTEIN"/>
    <property type="match status" value="1"/>
</dbReference>
<dbReference type="Gene3D" id="3.40.30.10">
    <property type="entry name" value="Glutaredoxin"/>
    <property type="match status" value="1"/>
</dbReference>
<gene>
    <name evidence="4" type="ORF">SAMN05216218_1245</name>
</gene>
<evidence type="ECO:0000313" key="5">
    <source>
        <dbReference type="Proteomes" id="UP000199076"/>
    </source>
</evidence>
<dbReference type="GO" id="GO:0046872">
    <property type="term" value="F:metal ion binding"/>
    <property type="evidence" value="ECO:0007669"/>
    <property type="project" value="UniProtKB-KW"/>
</dbReference>
<dbReference type="Pfam" id="PF02630">
    <property type="entry name" value="SCO1-SenC"/>
    <property type="match status" value="1"/>
</dbReference>
<feature type="disulfide bond" description="Redox-active" evidence="3">
    <location>
        <begin position="90"/>
        <end position="94"/>
    </location>
</feature>
<dbReference type="InterPro" id="IPR036249">
    <property type="entry name" value="Thioredoxin-like_sf"/>
</dbReference>
<dbReference type="OrthoDB" id="27579at2157"/>
<protein>
    <submittedName>
        <fullName evidence="4">Protein SCO1/2</fullName>
    </submittedName>
</protein>
<reference evidence="5" key="1">
    <citation type="submission" date="2016-10" db="EMBL/GenBank/DDBJ databases">
        <authorList>
            <person name="Varghese N."/>
            <person name="Submissions S."/>
        </authorList>
    </citation>
    <scope>NUCLEOTIDE SEQUENCE [LARGE SCALE GENOMIC DNA]</scope>
    <source>
        <strain evidence="5">IBRC-M 10760</strain>
    </source>
</reference>
<evidence type="ECO:0000313" key="4">
    <source>
        <dbReference type="EMBL" id="SDG31973.1"/>
    </source>
</evidence>
<feature type="binding site" evidence="2">
    <location>
        <position position="94"/>
    </location>
    <ligand>
        <name>Cu cation</name>
        <dbReference type="ChEBI" id="CHEBI:23378"/>
    </ligand>
</feature>